<dbReference type="Pfam" id="PF17363">
    <property type="entry name" value="DUF5388"/>
    <property type="match status" value="1"/>
</dbReference>
<name>A0ABR5JWG0_9BACI</name>
<keyword evidence="3" id="KW-1185">Reference proteome</keyword>
<protein>
    <submittedName>
        <fullName evidence="2">Uncharacterized protein</fullName>
    </submittedName>
</protein>
<evidence type="ECO:0000256" key="1">
    <source>
        <dbReference type="SAM" id="MobiDB-lite"/>
    </source>
</evidence>
<dbReference type="RefSeq" id="WP_053585531.1">
    <property type="nucleotide sequence ID" value="NZ_LGRV01000008.1"/>
</dbReference>
<feature type="region of interest" description="Disordered" evidence="1">
    <location>
        <begin position="1"/>
        <end position="89"/>
    </location>
</feature>
<evidence type="ECO:0000313" key="2">
    <source>
        <dbReference type="EMBL" id="KOS66300.1"/>
    </source>
</evidence>
<comment type="caution">
    <text evidence="2">The sequence shown here is derived from an EMBL/GenBank/DDBJ whole genome shotgun (WGS) entry which is preliminary data.</text>
</comment>
<dbReference type="EMBL" id="LGRV01000008">
    <property type="protein sequence ID" value="KOS66300.1"/>
    <property type="molecule type" value="Genomic_DNA"/>
</dbReference>
<gene>
    <name evidence="2" type="ORF">AEA09_18995</name>
</gene>
<feature type="compositionally biased region" description="Low complexity" evidence="1">
    <location>
        <begin position="66"/>
        <end position="77"/>
    </location>
</feature>
<evidence type="ECO:0000313" key="3">
    <source>
        <dbReference type="Proteomes" id="UP000050668"/>
    </source>
</evidence>
<reference evidence="3" key="1">
    <citation type="submission" date="2015-07" db="EMBL/GenBank/DDBJ databases">
        <title>Fjat-14205 dsm 2895.</title>
        <authorList>
            <person name="Liu B."/>
            <person name="Wang J."/>
            <person name="Zhu Y."/>
            <person name="Liu G."/>
            <person name="Chen Q."/>
            <person name="Chen Z."/>
            <person name="Lan J."/>
            <person name="Che J."/>
            <person name="Ge C."/>
            <person name="Shi H."/>
            <person name="Pan Z."/>
            <person name="Liu X."/>
        </authorList>
    </citation>
    <scope>NUCLEOTIDE SEQUENCE [LARGE SCALE GENOMIC DNA]</scope>
    <source>
        <strain evidence="3">DSM 25560</strain>
    </source>
</reference>
<proteinExistence type="predicted"/>
<sequence length="148" mass="16247">MSNLLNNEKPKRKLLQRGPKIVPAQEFKLEPTDATPAEVPAQEQLASTSNKPEPEASTKASKTEQGASAKTSKAPAKAPKKGEAASITSVRVTKSTRNKLNALIQLGKADNVDTLIDILLDEYIETNLLKDEKKTFNLILDIIQKRDR</sequence>
<accession>A0ABR5JWG0</accession>
<dbReference type="InterPro" id="IPR035528">
    <property type="entry name" value="DUF5388"/>
</dbReference>
<organism evidence="2 3">
    <name type="scientific">Lysinibacillus contaminans</name>
    <dbReference type="NCBI Taxonomy" id="1293441"/>
    <lineage>
        <taxon>Bacteria</taxon>
        <taxon>Bacillati</taxon>
        <taxon>Bacillota</taxon>
        <taxon>Bacilli</taxon>
        <taxon>Bacillales</taxon>
        <taxon>Bacillaceae</taxon>
        <taxon>Lysinibacillus</taxon>
    </lineage>
</organism>
<dbReference type="Proteomes" id="UP000050668">
    <property type="component" value="Unassembled WGS sequence"/>
</dbReference>